<organism evidence="2 3">
    <name type="scientific">Eiseniibacteriota bacterium</name>
    <dbReference type="NCBI Taxonomy" id="2212470"/>
    <lineage>
        <taxon>Bacteria</taxon>
        <taxon>Candidatus Eiseniibacteriota</taxon>
    </lineage>
</organism>
<keyword evidence="1" id="KW-0812">Transmembrane</keyword>
<name>A0A849SPM2_UNCEI</name>
<reference evidence="2 3" key="1">
    <citation type="submission" date="2020-04" db="EMBL/GenBank/DDBJ databases">
        <title>Metagenomic profiling of ammonia- and methane-oxidizing microorganisms in a Dutch drinking water treatment plant.</title>
        <authorList>
            <person name="Poghosyan L."/>
            <person name="Leucker S."/>
        </authorList>
    </citation>
    <scope>NUCLEOTIDE SEQUENCE [LARGE SCALE GENOMIC DNA]</scope>
    <source>
        <strain evidence="2">S-RSF-IL-03</strain>
    </source>
</reference>
<keyword evidence="1" id="KW-0472">Membrane</keyword>
<dbReference type="Proteomes" id="UP000580839">
    <property type="component" value="Unassembled WGS sequence"/>
</dbReference>
<proteinExistence type="predicted"/>
<accession>A0A849SPM2</accession>
<dbReference type="AlphaFoldDB" id="A0A849SPM2"/>
<evidence type="ECO:0000313" key="3">
    <source>
        <dbReference type="Proteomes" id="UP000580839"/>
    </source>
</evidence>
<sequence>MTLLDRLAHIDRRWIFLAMGILVLIPLLFPLALPIFAGKPVRDFNAAMETIPAGSTVLMPCDYDPGAIPELVPMTKTALRQLWDKNCKVVIPVLWPGGPGLVDRVVREVAAEPRYASKRYGVDWVNLGYKAGNEAVMVLMGQGVANAFPTDFRGTPTRGMPIMAKVRDYSSFPMLVNISAGYPGTKEWVQQVQARFHIPMVAGVTAVSAPEFYPYLQSKQLLGLLGGMAGAAEYEKIRNEKGTATSGMDAQSLAHLFVALCIVLGNVVMRRRVGGSAS</sequence>
<keyword evidence="1" id="KW-1133">Transmembrane helix</keyword>
<feature type="transmembrane region" description="Helical" evidence="1">
    <location>
        <begin position="14"/>
        <end position="37"/>
    </location>
</feature>
<evidence type="ECO:0000313" key="2">
    <source>
        <dbReference type="EMBL" id="NOT35723.1"/>
    </source>
</evidence>
<evidence type="ECO:0000256" key="1">
    <source>
        <dbReference type="SAM" id="Phobius"/>
    </source>
</evidence>
<comment type="caution">
    <text evidence="2">The sequence shown here is derived from an EMBL/GenBank/DDBJ whole genome shotgun (WGS) entry which is preliminary data.</text>
</comment>
<protein>
    <submittedName>
        <fullName evidence="2">Uncharacterized protein</fullName>
    </submittedName>
</protein>
<gene>
    <name evidence="2" type="ORF">HOP12_16400</name>
</gene>
<dbReference type="EMBL" id="JABFRW010000215">
    <property type="protein sequence ID" value="NOT35723.1"/>
    <property type="molecule type" value="Genomic_DNA"/>
</dbReference>